<dbReference type="GO" id="GO:0005524">
    <property type="term" value="F:ATP binding"/>
    <property type="evidence" value="ECO:0007669"/>
    <property type="project" value="UniProtKB-KW"/>
</dbReference>
<sequence length="405" mass="44519">MDSGTHSGLVMETFPDSDLLIWRRNGDEETVKNGVPTDQGSESVKPGDVVRIQERSRGDDRAIEIWSQSGWSSGNTVGVVEDVNNEKAIVRVNDSLSTVTRVPDDVSVGQTIEITPIFTYHGVYDDKAVDIDDISPSSGGNAYDWKYEEGIDIKLKDIGGLASVKRRLREEIISPLSDESEDLRSELNISLSRGLLFHGKSGTGKTRTAKALSNHIDGELFIIGGPELVSKYYGETERQIRDIFSEAEQAAENTGNPSVIFLDELDSMAPPRGQADETERRIVAQLLSEMDGFDERGEIIVIGATNLKDEIDQAILRPGRFDTQLEFTLPDPEARESILKISLGETSINDEVDLGLVAEQTEGFTGADLDAIISQAKYLALKDGTSDIRMEHLQVAADRRMESKS</sequence>
<dbReference type="GeneID" id="71763384"/>
<dbReference type="InterPro" id="IPR003960">
    <property type="entry name" value="ATPase_AAA_CS"/>
</dbReference>
<reference evidence="6" key="1">
    <citation type="journal article" date="2014" name="Int. J. Syst. Evol. Microbiol.">
        <title>Complete genome sequence of Corynebacterium casei LMG S-19264T (=DSM 44701T), isolated from a smear-ripened cheese.</title>
        <authorList>
            <consortium name="US DOE Joint Genome Institute (JGI-PGF)"/>
            <person name="Walter F."/>
            <person name="Albersmeier A."/>
            <person name="Kalinowski J."/>
            <person name="Ruckert C."/>
        </authorList>
    </citation>
    <scope>NUCLEOTIDE SEQUENCE</scope>
    <source>
        <strain evidence="6">JCM 12289</strain>
    </source>
</reference>
<dbReference type="InterPro" id="IPR041569">
    <property type="entry name" value="AAA_lid_3"/>
</dbReference>
<name>A0AAV3SFU4_HALDO</name>
<dbReference type="InterPro" id="IPR027417">
    <property type="entry name" value="P-loop_NTPase"/>
</dbReference>
<dbReference type="KEGG" id="hdo:MUK72_16010"/>
<dbReference type="FunFam" id="3.40.50.300:FF:001025">
    <property type="entry name" value="ATPase family, AAA domain-containing 2B"/>
    <property type="match status" value="1"/>
</dbReference>
<dbReference type="GO" id="GO:0016887">
    <property type="term" value="F:ATP hydrolysis activity"/>
    <property type="evidence" value="ECO:0007669"/>
    <property type="project" value="InterPro"/>
</dbReference>
<dbReference type="Pfam" id="PF00004">
    <property type="entry name" value="AAA"/>
    <property type="match status" value="1"/>
</dbReference>
<dbReference type="InterPro" id="IPR050168">
    <property type="entry name" value="AAA_ATPase_domain"/>
</dbReference>
<evidence type="ECO:0000256" key="4">
    <source>
        <dbReference type="RuleBase" id="RU003651"/>
    </source>
</evidence>
<dbReference type="RefSeq" id="WP_244705638.1">
    <property type="nucleotide sequence ID" value="NZ_BAAADN010000023.1"/>
</dbReference>
<dbReference type="SMART" id="SM00382">
    <property type="entry name" value="AAA"/>
    <property type="match status" value="1"/>
</dbReference>
<dbReference type="PANTHER" id="PTHR23077">
    <property type="entry name" value="AAA-FAMILY ATPASE"/>
    <property type="match status" value="1"/>
</dbReference>
<dbReference type="Gene3D" id="3.40.50.300">
    <property type="entry name" value="P-loop containing nucleotide triphosphate hydrolases"/>
    <property type="match status" value="1"/>
</dbReference>
<gene>
    <name evidence="6" type="ORF">GCM10008985_15200</name>
    <name evidence="7" type="ORF">MUK72_16010</name>
</gene>
<reference evidence="6" key="3">
    <citation type="submission" date="2023-12" db="EMBL/GenBank/DDBJ databases">
        <authorList>
            <person name="Sun Q."/>
            <person name="Inoue M."/>
        </authorList>
    </citation>
    <scope>NUCLEOTIDE SEQUENCE</scope>
    <source>
        <strain evidence="6">JCM 12289</strain>
    </source>
</reference>
<dbReference type="PROSITE" id="PS00674">
    <property type="entry name" value="AAA"/>
    <property type="match status" value="1"/>
</dbReference>
<dbReference type="Proteomes" id="UP000830542">
    <property type="component" value="Plasmid unnamed1"/>
</dbReference>
<dbReference type="PANTHER" id="PTHR23077:SF171">
    <property type="entry name" value="NUCLEAR VALOSIN-CONTAINING PROTEIN-LIKE"/>
    <property type="match status" value="1"/>
</dbReference>
<dbReference type="AlphaFoldDB" id="A0AAV3SFU4"/>
<accession>A0AAV3SFU4</accession>
<evidence type="ECO:0000256" key="2">
    <source>
        <dbReference type="ARBA" id="ARBA00022840"/>
    </source>
</evidence>
<feature type="domain" description="AAA+ ATPase" evidence="5">
    <location>
        <begin position="191"/>
        <end position="331"/>
    </location>
</feature>
<evidence type="ECO:0000313" key="9">
    <source>
        <dbReference type="Proteomes" id="UP001500962"/>
    </source>
</evidence>
<dbReference type="SUPFAM" id="SSF52540">
    <property type="entry name" value="P-loop containing nucleoside triphosphate hydrolases"/>
    <property type="match status" value="1"/>
</dbReference>
<keyword evidence="8" id="KW-1185">Reference proteome</keyword>
<evidence type="ECO:0000256" key="3">
    <source>
        <dbReference type="ARBA" id="ARBA00023054"/>
    </source>
</evidence>
<evidence type="ECO:0000313" key="8">
    <source>
        <dbReference type="Proteomes" id="UP000830542"/>
    </source>
</evidence>
<proteinExistence type="inferred from homology"/>
<dbReference type="InterPro" id="IPR003959">
    <property type="entry name" value="ATPase_AAA_core"/>
</dbReference>
<evidence type="ECO:0000259" key="5">
    <source>
        <dbReference type="SMART" id="SM00382"/>
    </source>
</evidence>
<evidence type="ECO:0000313" key="7">
    <source>
        <dbReference type="EMBL" id="UOO96685.1"/>
    </source>
</evidence>
<organism evidence="6 9">
    <name type="scientific">Halococcus dombrowskii</name>
    <dbReference type="NCBI Taxonomy" id="179637"/>
    <lineage>
        <taxon>Archaea</taxon>
        <taxon>Methanobacteriati</taxon>
        <taxon>Methanobacteriota</taxon>
        <taxon>Stenosarchaea group</taxon>
        <taxon>Halobacteria</taxon>
        <taxon>Halobacteriales</taxon>
        <taxon>Halococcaceae</taxon>
        <taxon>Halococcus</taxon>
    </lineage>
</organism>
<dbReference type="EMBL" id="BAAADN010000023">
    <property type="protein sequence ID" value="GAA0459754.1"/>
    <property type="molecule type" value="Genomic_DNA"/>
</dbReference>
<keyword evidence="7" id="KW-0614">Plasmid</keyword>
<dbReference type="Pfam" id="PF17862">
    <property type="entry name" value="AAA_lid_3"/>
    <property type="match status" value="1"/>
</dbReference>
<dbReference type="EMBL" id="CP095006">
    <property type="protein sequence ID" value="UOO96685.1"/>
    <property type="molecule type" value="Genomic_DNA"/>
</dbReference>
<reference evidence="7" key="2">
    <citation type="submission" date="2022-04" db="EMBL/GenBank/DDBJ databases">
        <title>Sequencing and genomic assembly of Halococcus dombrowskii.</title>
        <authorList>
            <person name="Lim S.W."/>
            <person name="MacLea K.S."/>
        </authorList>
    </citation>
    <scope>NUCLEOTIDE SEQUENCE</scope>
    <source>
        <strain evidence="7">H4</strain>
        <plasmid evidence="7">unnamed1</plasmid>
    </source>
</reference>
<evidence type="ECO:0000256" key="1">
    <source>
        <dbReference type="ARBA" id="ARBA00022741"/>
    </source>
</evidence>
<dbReference type="Proteomes" id="UP001500962">
    <property type="component" value="Unassembled WGS sequence"/>
</dbReference>
<keyword evidence="3" id="KW-0175">Coiled coil</keyword>
<evidence type="ECO:0000313" key="6">
    <source>
        <dbReference type="EMBL" id="GAA0459754.1"/>
    </source>
</evidence>
<keyword evidence="2 4" id="KW-0067">ATP-binding</keyword>
<comment type="similarity">
    <text evidence="4">Belongs to the AAA ATPase family.</text>
</comment>
<geneLocation type="plasmid" evidence="7 8">
    <name>unnamed1</name>
</geneLocation>
<dbReference type="InterPro" id="IPR003593">
    <property type="entry name" value="AAA+_ATPase"/>
</dbReference>
<dbReference type="Gene3D" id="1.10.8.60">
    <property type="match status" value="1"/>
</dbReference>
<keyword evidence="1 4" id="KW-0547">Nucleotide-binding</keyword>
<protein>
    <submittedName>
        <fullName evidence="7">ATP-binding protein</fullName>
    </submittedName>
</protein>